<protein>
    <submittedName>
        <fullName evidence="1">Uncharacterized protein</fullName>
    </submittedName>
</protein>
<accession>A0A8S3CXR0</accession>
<evidence type="ECO:0000313" key="1">
    <source>
        <dbReference type="EMBL" id="CAF4961897.1"/>
    </source>
</evidence>
<gene>
    <name evidence="1" type="ORF">SMN809_LOCUS54657</name>
</gene>
<dbReference type="EMBL" id="CAJOBI010191252">
    <property type="protein sequence ID" value="CAF4961897.1"/>
    <property type="molecule type" value="Genomic_DNA"/>
</dbReference>
<dbReference type="SUPFAM" id="SSF103025">
    <property type="entry name" value="Folate-binding domain"/>
    <property type="match status" value="1"/>
</dbReference>
<dbReference type="Proteomes" id="UP000676336">
    <property type="component" value="Unassembled WGS sequence"/>
</dbReference>
<organism evidence="1 2">
    <name type="scientific">Rotaria magnacalcarata</name>
    <dbReference type="NCBI Taxonomy" id="392030"/>
    <lineage>
        <taxon>Eukaryota</taxon>
        <taxon>Metazoa</taxon>
        <taxon>Spiralia</taxon>
        <taxon>Gnathifera</taxon>
        <taxon>Rotifera</taxon>
        <taxon>Eurotatoria</taxon>
        <taxon>Bdelloidea</taxon>
        <taxon>Philodinida</taxon>
        <taxon>Philodinidae</taxon>
        <taxon>Rotaria</taxon>
    </lineage>
</organism>
<sequence length="61" mass="6800">HLHTQLAKAKRQGLDVDIEVLSDQALLALQGPRSAEILQPYLASSVDLSKVHFMQSRLTNF</sequence>
<comment type="caution">
    <text evidence="1">The sequence shown here is derived from an EMBL/GenBank/DDBJ whole genome shotgun (WGS) entry which is preliminary data.</text>
</comment>
<feature type="non-terminal residue" evidence="1">
    <location>
        <position position="1"/>
    </location>
</feature>
<dbReference type="AlphaFoldDB" id="A0A8S3CXR0"/>
<evidence type="ECO:0000313" key="2">
    <source>
        <dbReference type="Proteomes" id="UP000676336"/>
    </source>
</evidence>
<proteinExistence type="predicted"/>
<dbReference type="Gene3D" id="3.30.1360.120">
    <property type="entry name" value="Probable tRNA modification gtpase trme, domain 1"/>
    <property type="match status" value="1"/>
</dbReference>
<dbReference type="InterPro" id="IPR027266">
    <property type="entry name" value="TrmE/GcvT-like"/>
</dbReference>
<feature type="non-terminal residue" evidence="1">
    <location>
        <position position="61"/>
    </location>
</feature>
<reference evidence="1" key="1">
    <citation type="submission" date="2021-02" db="EMBL/GenBank/DDBJ databases">
        <authorList>
            <person name="Nowell W R."/>
        </authorList>
    </citation>
    <scope>NUCLEOTIDE SEQUENCE</scope>
</reference>
<name>A0A8S3CXR0_9BILA</name>